<accession>A0ABQ1E4Z2</accession>
<keyword evidence="3" id="KW-1185">Reference proteome</keyword>
<name>A0ABQ1E4Z2_9CLOT</name>
<feature type="transmembrane region" description="Helical" evidence="1">
    <location>
        <begin position="90"/>
        <end position="109"/>
    </location>
</feature>
<organism evidence="2 3">
    <name type="scientific">Clostridium zeae</name>
    <dbReference type="NCBI Taxonomy" id="2759022"/>
    <lineage>
        <taxon>Bacteria</taxon>
        <taxon>Bacillati</taxon>
        <taxon>Bacillota</taxon>
        <taxon>Clostridia</taxon>
        <taxon>Eubacteriales</taxon>
        <taxon>Clostridiaceae</taxon>
        <taxon>Clostridium</taxon>
    </lineage>
</organism>
<protein>
    <recommendedName>
        <fullName evidence="4">Bacterial Pleckstrin homology domain-containing protein</fullName>
    </recommendedName>
</protein>
<sequence>MNNTFFIVILFLQILFIILSLYSLKTALKAEENIILGVTLPKDKLNDEQVEKIELLYNKNINTLALVFGLLFVPELLLKIDFAGYPSLEIIYFFVWIALLFIYSRRIVYLANKKMRVLKSENNWIETKLESNDKSNKKLTCDDEFWPNGINYYNPKDNSLIVSKRIGMGHTVNLGIKKGKIFTFSTLAAVITIVMGLSVYLLLTDFYTPSIYIDGDKIKVSDLDYSTAFSTSEIQDVKLIDEVPIVNKINGALTSIYARGKFDVNSYGTGKIFIFKKSSPYIMIKLRDSYIIYNEENKIKTNDLYEELKARVK</sequence>
<keyword evidence="1" id="KW-1133">Transmembrane helix</keyword>
<evidence type="ECO:0000313" key="2">
    <source>
        <dbReference type="EMBL" id="GFZ29804.1"/>
    </source>
</evidence>
<proteinExistence type="predicted"/>
<keyword evidence="1" id="KW-0812">Transmembrane</keyword>
<dbReference type="EMBL" id="BMBA01000001">
    <property type="protein sequence ID" value="GFZ29804.1"/>
    <property type="molecule type" value="Genomic_DNA"/>
</dbReference>
<keyword evidence="1" id="KW-0472">Membrane</keyword>
<feature type="transmembrane region" description="Helical" evidence="1">
    <location>
        <begin position="181"/>
        <end position="203"/>
    </location>
</feature>
<feature type="transmembrane region" description="Helical" evidence="1">
    <location>
        <begin position="61"/>
        <end position="78"/>
    </location>
</feature>
<feature type="transmembrane region" description="Helical" evidence="1">
    <location>
        <begin position="6"/>
        <end position="24"/>
    </location>
</feature>
<dbReference type="Proteomes" id="UP000663802">
    <property type="component" value="Unassembled WGS sequence"/>
</dbReference>
<dbReference type="RefSeq" id="WP_206867814.1">
    <property type="nucleotide sequence ID" value="NZ_BMBA01000001.1"/>
</dbReference>
<evidence type="ECO:0008006" key="4">
    <source>
        <dbReference type="Google" id="ProtNLM"/>
    </source>
</evidence>
<evidence type="ECO:0000313" key="3">
    <source>
        <dbReference type="Proteomes" id="UP000663802"/>
    </source>
</evidence>
<gene>
    <name evidence="2" type="ORF">CSC2_03300</name>
</gene>
<evidence type="ECO:0000256" key="1">
    <source>
        <dbReference type="SAM" id="Phobius"/>
    </source>
</evidence>
<reference evidence="2 3" key="1">
    <citation type="journal article" date="2021" name="Int. J. Syst. Evol. Microbiol.">
        <title>Clostridium zeae sp. nov., isolated from corn silage.</title>
        <authorList>
            <person name="Kobayashi H."/>
            <person name="Tanizawa Y."/>
            <person name="Yagura M."/>
            <person name="Sakamoto M."/>
            <person name="Ohkuma M."/>
            <person name="Tohno M."/>
        </authorList>
    </citation>
    <scope>NUCLEOTIDE SEQUENCE [LARGE SCALE GENOMIC DNA]</scope>
    <source>
        <strain evidence="2 3">CSC2</strain>
    </source>
</reference>
<comment type="caution">
    <text evidence="2">The sequence shown here is derived from an EMBL/GenBank/DDBJ whole genome shotgun (WGS) entry which is preliminary data.</text>
</comment>